<dbReference type="RefSeq" id="WP_111537255.1">
    <property type="nucleotide sequence ID" value="NZ_QKZL01000007.1"/>
</dbReference>
<accession>A0A2W7Q3N3</accession>
<protein>
    <submittedName>
        <fullName evidence="2">Uncharacterized protein (DUF427 family)</fullName>
    </submittedName>
</protein>
<proteinExistence type="predicted"/>
<sequence length="119" mass="12987">MTADTATTSEITIEDAPGTWVIRAGGSVIGESRAALFLHEDGHSPVLYFPREDIAMAVLDPSETHTTCPLKGEARYFSLETESGHFADIAWSYEDPPETLSRIRGRLAFSSDDVAVEEV</sequence>
<feature type="domain" description="DUF427" evidence="1">
    <location>
        <begin position="21"/>
        <end position="110"/>
    </location>
</feature>
<gene>
    <name evidence="2" type="ORF">LX81_02100</name>
</gene>
<dbReference type="InterPro" id="IPR007361">
    <property type="entry name" value="DUF427"/>
</dbReference>
<evidence type="ECO:0000259" key="1">
    <source>
        <dbReference type="Pfam" id="PF04248"/>
    </source>
</evidence>
<keyword evidence="3" id="KW-1185">Reference proteome</keyword>
<dbReference type="PANTHER" id="PTHR34310">
    <property type="entry name" value="DUF427 DOMAIN PROTEIN (AFU_ORTHOLOGUE AFUA_3G02220)"/>
    <property type="match status" value="1"/>
</dbReference>
<dbReference type="Pfam" id="PF04248">
    <property type="entry name" value="NTP_transf_9"/>
    <property type="match status" value="1"/>
</dbReference>
<dbReference type="InterPro" id="IPR038694">
    <property type="entry name" value="DUF427_sf"/>
</dbReference>
<dbReference type="PANTHER" id="PTHR34310:SF8">
    <property type="entry name" value="CONSERVED PROTEIN"/>
    <property type="match status" value="1"/>
</dbReference>
<reference evidence="2 3" key="1">
    <citation type="submission" date="2018-06" db="EMBL/GenBank/DDBJ databases">
        <title>Genomic Encyclopedia of Archaeal and Bacterial Type Strains, Phase II (KMG-II): from individual species to whole genera.</title>
        <authorList>
            <person name="Goeker M."/>
        </authorList>
    </citation>
    <scope>NUCLEOTIDE SEQUENCE [LARGE SCALE GENOMIC DNA]</scope>
    <source>
        <strain evidence="2 3">DSM 22009</strain>
    </source>
</reference>
<dbReference type="OrthoDB" id="9815163at2"/>
<comment type="caution">
    <text evidence="2">The sequence shown here is derived from an EMBL/GenBank/DDBJ whole genome shotgun (WGS) entry which is preliminary data.</text>
</comment>
<dbReference type="AlphaFoldDB" id="A0A2W7Q3N3"/>
<organism evidence="2 3">
    <name type="scientific">Palleronia aestuarii</name>
    <dbReference type="NCBI Taxonomy" id="568105"/>
    <lineage>
        <taxon>Bacteria</taxon>
        <taxon>Pseudomonadati</taxon>
        <taxon>Pseudomonadota</taxon>
        <taxon>Alphaproteobacteria</taxon>
        <taxon>Rhodobacterales</taxon>
        <taxon>Roseobacteraceae</taxon>
        <taxon>Palleronia</taxon>
    </lineage>
</organism>
<name>A0A2W7Q3N3_9RHOB</name>
<evidence type="ECO:0000313" key="3">
    <source>
        <dbReference type="Proteomes" id="UP000248916"/>
    </source>
</evidence>
<evidence type="ECO:0000313" key="2">
    <source>
        <dbReference type="EMBL" id="PZX16249.1"/>
    </source>
</evidence>
<dbReference type="EMBL" id="QKZL01000007">
    <property type="protein sequence ID" value="PZX16249.1"/>
    <property type="molecule type" value="Genomic_DNA"/>
</dbReference>
<dbReference type="Proteomes" id="UP000248916">
    <property type="component" value="Unassembled WGS sequence"/>
</dbReference>
<dbReference type="Gene3D" id="2.170.150.40">
    <property type="entry name" value="Domain of unknown function (DUF427)"/>
    <property type="match status" value="1"/>
</dbReference>